<organism evidence="1 2">
    <name type="scientific">Anopheles culicifacies</name>
    <dbReference type="NCBI Taxonomy" id="139723"/>
    <lineage>
        <taxon>Eukaryota</taxon>
        <taxon>Metazoa</taxon>
        <taxon>Ecdysozoa</taxon>
        <taxon>Arthropoda</taxon>
        <taxon>Hexapoda</taxon>
        <taxon>Insecta</taxon>
        <taxon>Pterygota</taxon>
        <taxon>Neoptera</taxon>
        <taxon>Endopterygota</taxon>
        <taxon>Diptera</taxon>
        <taxon>Nematocera</taxon>
        <taxon>Culicoidea</taxon>
        <taxon>Culicidae</taxon>
        <taxon>Anophelinae</taxon>
        <taxon>Anopheles</taxon>
        <taxon>culicifacies species complex</taxon>
    </lineage>
</organism>
<protein>
    <submittedName>
        <fullName evidence="1">Uncharacterized protein</fullName>
    </submittedName>
</protein>
<accession>A0A182MGE0</accession>
<name>A0A182MGE0_9DIPT</name>
<dbReference type="Proteomes" id="UP000075883">
    <property type="component" value="Unassembled WGS sequence"/>
</dbReference>
<sequence length="121" mass="13354">MSVCHGRGLFWGCTASLRVPIDNEKVPVRIVIPNVTGVQPTVGIDHTFASDVTFHDQRSFEAKFTVLIGTKGTSRIRVDHFTRLPGTHLTDATRFECVSIVECDRLGSFAHPVALSDAYVR</sequence>
<dbReference type="EMBL" id="AXCM01004085">
    <property type="status" value="NOT_ANNOTATED_CDS"/>
    <property type="molecule type" value="Genomic_DNA"/>
</dbReference>
<dbReference type="EMBL" id="AXCM01004086">
    <property type="status" value="NOT_ANNOTATED_CDS"/>
    <property type="molecule type" value="Genomic_DNA"/>
</dbReference>
<dbReference type="AlphaFoldDB" id="A0A182MGE0"/>
<keyword evidence="2" id="KW-1185">Reference proteome</keyword>
<dbReference type="EnsemblMetazoa" id="ACUA017668-RA">
    <property type="protein sequence ID" value="ACUA017668-PA"/>
    <property type="gene ID" value="ACUA017668"/>
</dbReference>
<reference evidence="2" key="1">
    <citation type="submission" date="2013-09" db="EMBL/GenBank/DDBJ databases">
        <title>The Genome Sequence of Anopheles culicifacies species A.</title>
        <authorList>
            <consortium name="The Broad Institute Genomics Platform"/>
            <person name="Neafsey D.E."/>
            <person name="Besansky N."/>
            <person name="Howell P."/>
            <person name="Walton C."/>
            <person name="Young S.K."/>
            <person name="Zeng Q."/>
            <person name="Gargeya S."/>
            <person name="Fitzgerald M."/>
            <person name="Haas B."/>
            <person name="Abouelleil A."/>
            <person name="Allen A.W."/>
            <person name="Alvarado L."/>
            <person name="Arachchi H.M."/>
            <person name="Berlin A.M."/>
            <person name="Chapman S.B."/>
            <person name="Gainer-Dewar J."/>
            <person name="Goldberg J."/>
            <person name="Griggs A."/>
            <person name="Gujja S."/>
            <person name="Hansen M."/>
            <person name="Howarth C."/>
            <person name="Imamovic A."/>
            <person name="Ireland A."/>
            <person name="Larimer J."/>
            <person name="McCowan C."/>
            <person name="Murphy C."/>
            <person name="Pearson M."/>
            <person name="Poon T.W."/>
            <person name="Priest M."/>
            <person name="Roberts A."/>
            <person name="Saif S."/>
            <person name="Shea T."/>
            <person name="Sisk P."/>
            <person name="Sykes S."/>
            <person name="Wortman J."/>
            <person name="Nusbaum C."/>
            <person name="Birren B."/>
        </authorList>
    </citation>
    <scope>NUCLEOTIDE SEQUENCE [LARGE SCALE GENOMIC DNA]</scope>
    <source>
        <strain evidence="2">A-37</strain>
    </source>
</reference>
<evidence type="ECO:0000313" key="1">
    <source>
        <dbReference type="EnsemblMetazoa" id="ACUA017668-PA"/>
    </source>
</evidence>
<proteinExistence type="predicted"/>
<reference evidence="1" key="2">
    <citation type="submission" date="2020-05" db="UniProtKB">
        <authorList>
            <consortium name="EnsemblMetazoa"/>
        </authorList>
    </citation>
    <scope>IDENTIFICATION</scope>
    <source>
        <strain evidence="1">A-37</strain>
    </source>
</reference>
<evidence type="ECO:0000313" key="2">
    <source>
        <dbReference type="Proteomes" id="UP000075883"/>
    </source>
</evidence>
<dbReference type="VEuPathDB" id="VectorBase:ACUA017668"/>